<accession>A0ABW9K6W8</accession>
<dbReference type="Proteomes" id="UP001634154">
    <property type="component" value="Unassembled WGS sequence"/>
</dbReference>
<reference evidence="1 2" key="1">
    <citation type="submission" date="2024-12" db="EMBL/GenBank/DDBJ databases">
        <title>Draft genome sequence of Chryseobacterium kwangjuense AG447.</title>
        <authorList>
            <person name="Cheptsov V.S."/>
            <person name="Belov A."/>
            <person name="Zavarzina A.G."/>
        </authorList>
    </citation>
    <scope>NUCLEOTIDE SEQUENCE [LARGE SCALE GENOMIC DNA]</scope>
    <source>
        <strain evidence="1 2">AG447</strain>
    </source>
</reference>
<comment type="caution">
    <text evidence="1">The sequence shown here is derived from an EMBL/GenBank/DDBJ whole genome shotgun (WGS) entry which is preliminary data.</text>
</comment>
<dbReference type="RefSeq" id="WP_409357805.1">
    <property type="nucleotide sequence ID" value="NZ_JBJXVJ010000004.1"/>
</dbReference>
<dbReference type="SUPFAM" id="SSF48295">
    <property type="entry name" value="TrpR-like"/>
    <property type="match status" value="1"/>
</dbReference>
<evidence type="ECO:0000313" key="2">
    <source>
        <dbReference type="Proteomes" id="UP001634154"/>
    </source>
</evidence>
<sequence length="109" mass="13268">MEKAPNYKRIYEDMLNLHYPHKLTECRPVLDKAKLSIFDIHLLNTIIFGKKNKENQVFNQKLRSYNEEDIREVLRYQRQYNLNNTQTALHFKLSRNSIASWRKKYPILK</sequence>
<dbReference type="EMBL" id="JBJXVJ010000004">
    <property type="protein sequence ID" value="MFN1219003.1"/>
    <property type="molecule type" value="Genomic_DNA"/>
</dbReference>
<dbReference type="InterPro" id="IPR010921">
    <property type="entry name" value="Trp_repressor/repl_initiator"/>
</dbReference>
<evidence type="ECO:0000313" key="1">
    <source>
        <dbReference type="EMBL" id="MFN1219003.1"/>
    </source>
</evidence>
<gene>
    <name evidence="1" type="ORF">ACKW6Q_18705</name>
</gene>
<organism evidence="1 2">
    <name type="scientific">Chryseobacterium kwangjuense</name>
    <dbReference type="NCBI Taxonomy" id="267125"/>
    <lineage>
        <taxon>Bacteria</taxon>
        <taxon>Pseudomonadati</taxon>
        <taxon>Bacteroidota</taxon>
        <taxon>Flavobacteriia</taxon>
        <taxon>Flavobacteriales</taxon>
        <taxon>Weeksellaceae</taxon>
        <taxon>Chryseobacterium group</taxon>
        <taxon>Chryseobacterium</taxon>
    </lineage>
</organism>
<protein>
    <submittedName>
        <fullName evidence="1">Helix-turn-helix domain-containing protein</fullName>
    </submittedName>
</protein>
<name>A0ABW9K6W8_9FLAO</name>
<proteinExistence type="predicted"/>
<keyword evidence="2" id="KW-1185">Reference proteome</keyword>